<organism evidence="1">
    <name type="scientific">bioreactor metagenome</name>
    <dbReference type="NCBI Taxonomy" id="1076179"/>
    <lineage>
        <taxon>unclassified sequences</taxon>
        <taxon>metagenomes</taxon>
        <taxon>ecological metagenomes</taxon>
    </lineage>
</organism>
<evidence type="ECO:0000313" key="1">
    <source>
        <dbReference type="EMBL" id="MPM73547.1"/>
    </source>
</evidence>
<proteinExistence type="predicted"/>
<comment type="caution">
    <text evidence="1">The sequence shown here is derived from an EMBL/GenBank/DDBJ whole genome shotgun (WGS) entry which is preliminary data.</text>
</comment>
<reference evidence="1" key="1">
    <citation type="submission" date="2019-08" db="EMBL/GenBank/DDBJ databases">
        <authorList>
            <person name="Kucharzyk K."/>
            <person name="Murdoch R.W."/>
            <person name="Higgins S."/>
            <person name="Loffler F."/>
        </authorList>
    </citation>
    <scope>NUCLEOTIDE SEQUENCE</scope>
</reference>
<dbReference type="AlphaFoldDB" id="A0A645C853"/>
<gene>
    <name evidence="1" type="ORF">SDC9_120529</name>
</gene>
<accession>A0A645C853</accession>
<dbReference type="EMBL" id="VSSQ01025432">
    <property type="protein sequence ID" value="MPM73547.1"/>
    <property type="molecule type" value="Genomic_DNA"/>
</dbReference>
<protein>
    <submittedName>
        <fullName evidence="1">Uncharacterized protein</fullName>
    </submittedName>
</protein>
<sequence length="119" mass="12609">MHYIEVGVYPFYDFVVVLQVAGYVGAKAVVPFGDLHGVGNLGVAKVGSYEQGLFVHEGEASCKVCADKGLSLFGHGGGHEYDVVAAFGGHEEQVIAHGAEHFSYEGVVVVFDYHCVFGG</sequence>
<name>A0A645C853_9ZZZZ</name>